<evidence type="ECO:0000259" key="2">
    <source>
        <dbReference type="Pfam" id="PF00326"/>
    </source>
</evidence>
<organism evidence="3 4">
    <name type="scientific">Microbacterium pygmaeum</name>
    <dbReference type="NCBI Taxonomy" id="370764"/>
    <lineage>
        <taxon>Bacteria</taxon>
        <taxon>Bacillati</taxon>
        <taxon>Actinomycetota</taxon>
        <taxon>Actinomycetes</taxon>
        <taxon>Micrococcales</taxon>
        <taxon>Microbacteriaceae</taxon>
        <taxon>Microbacterium</taxon>
    </lineage>
</organism>
<protein>
    <submittedName>
        <fullName evidence="3">Acetyl esterase/lipase</fullName>
    </submittedName>
</protein>
<dbReference type="RefSeq" id="WP_091487080.1">
    <property type="nucleotide sequence ID" value="NZ_LT629692.1"/>
</dbReference>
<dbReference type="Pfam" id="PF00326">
    <property type="entry name" value="Peptidase_S9"/>
    <property type="match status" value="1"/>
</dbReference>
<dbReference type="GO" id="GO:0008236">
    <property type="term" value="F:serine-type peptidase activity"/>
    <property type="evidence" value="ECO:0007669"/>
    <property type="project" value="InterPro"/>
</dbReference>
<dbReference type="GO" id="GO:0006508">
    <property type="term" value="P:proteolysis"/>
    <property type="evidence" value="ECO:0007669"/>
    <property type="project" value="InterPro"/>
</dbReference>
<evidence type="ECO:0000313" key="4">
    <source>
        <dbReference type="Proteomes" id="UP000199009"/>
    </source>
</evidence>
<dbReference type="PANTHER" id="PTHR48081:SF6">
    <property type="entry name" value="PEPTIDASE S9 PROLYL OLIGOPEPTIDASE CATALYTIC DOMAIN-CONTAINING PROTEIN"/>
    <property type="match status" value="1"/>
</dbReference>
<dbReference type="PANTHER" id="PTHR48081">
    <property type="entry name" value="AB HYDROLASE SUPERFAMILY PROTEIN C4A8.06C"/>
    <property type="match status" value="1"/>
</dbReference>
<reference evidence="3 4" key="1">
    <citation type="submission" date="2016-10" db="EMBL/GenBank/DDBJ databases">
        <authorList>
            <person name="de Groot N.N."/>
        </authorList>
    </citation>
    <scope>NUCLEOTIDE SEQUENCE [LARGE SCALE GENOMIC DNA]</scope>
    <source>
        <strain evidence="3 4">DSM 23142</strain>
    </source>
</reference>
<accession>A0A1G7W3X9</accession>
<dbReference type="InterPro" id="IPR029058">
    <property type="entry name" value="AB_hydrolase_fold"/>
</dbReference>
<keyword evidence="4" id="KW-1185">Reference proteome</keyword>
<dbReference type="SUPFAM" id="SSF53474">
    <property type="entry name" value="alpha/beta-Hydrolases"/>
    <property type="match status" value="1"/>
</dbReference>
<dbReference type="OrthoDB" id="9794725at2"/>
<dbReference type="InterPro" id="IPR001375">
    <property type="entry name" value="Peptidase_S9_cat"/>
</dbReference>
<dbReference type="AlphaFoldDB" id="A0A1G7W3X9"/>
<dbReference type="EMBL" id="LT629692">
    <property type="protein sequence ID" value="SDG66439.1"/>
    <property type="molecule type" value="Genomic_DNA"/>
</dbReference>
<gene>
    <name evidence="3" type="ORF">SAMN04489810_0936</name>
</gene>
<name>A0A1G7W3X9_9MICO</name>
<dbReference type="Gene3D" id="3.40.50.1820">
    <property type="entry name" value="alpha/beta hydrolase"/>
    <property type="match status" value="1"/>
</dbReference>
<feature type="domain" description="Peptidase S9 prolyl oligopeptidase catalytic" evidence="2">
    <location>
        <begin position="52"/>
        <end position="191"/>
    </location>
</feature>
<keyword evidence="1" id="KW-0378">Hydrolase</keyword>
<evidence type="ECO:0000256" key="1">
    <source>
        <dbReference type="ARBA" id="ARBA00022801"/>
    </source>
</evidence>
<evidence type="ECO:0000313" key="3">
    <source>
        <dbReference type="EMBL" id="SDG66439.1"/>
    </source>
</evidence>
<proteinExistence type="predicted"/>
<sequence length="219" mass="22791">MSEVSILVLPGGGYEYRADHEGEPVAAWLRGLGLRARVVDYPVRVAHPAPIDAVRTEIARERATSSVVGVLGFSAGGHLAGMACLTGGPDERADFGVLCYPVVTMGADAHAGSRDILLGPDPDPDLGNELSLENLVTADSPPLFLWSGADDDAVPVAANSYRLAAAFAAAGAPHELHVLERAGRHGVGIDEPAGIASRALIENWLRSRGFIAPSAEGRS</sequence>
<dbReference type="STRING" id="370764.SAMN04489810_0936"/>
<dbReference type="InterPro" id="IPR050300">
    <property type="entry name" value="GDXG_lipolytic_enzyme"/>
</dbReference>
<dbReference type="Proteomes" id="UP000199009">
    <property type="component" value="Chromosome I"/>
</dbReference>